<keyword evidence="7" id="KW-1005">Bacterial flagellum biogenesis</keyword>
<keyword evidence="8" id="KW-0653">Protein transport</keyword>
<dbReference type="PANTHER" id="PTHR38786:SF1">
    <property type="entry name" value="FLAGELLAR FLIJ PROTEIN"/>
    <property type="match status" value="1"/>
</dbReference>
<dbReference type="Gene3D" id="1.10.287.1700">
    <property type="match status" value="1"/>
</dbReference>
<dbReference type="GO" id="GO:0009288">
    <property type="term" value="C:bacterial-type flagellum"/>
    <property type="evidence" value="ECO:0007669"/>
    <property type="project" value="InterPro"/>
</dbReference>
<keyword evidence="10" id="KW-1006">Bacterial flagellum protein export</keyword>
<dbReference type="InterPro" id="IPR052570">
    <property type="entry name" value="FliJ"/>
</dbReference>
<dbReference type="PANTHER" id="PTHR38786">
    <property type="entry name" value="FLAGELLAR FLIJ PROTEIN"/>
    <property type="match status" value="1"/>
</dbReference>
<keyword evidence="11" id="KW-0969">Cilium</keyword>
<dbReference type="Pfam" id="PF02050">
    <property type="entry name" value="FliJ"/>
    <property type="match status" value="1"/>
</dbReference>
<evidence type="ECO:0000256" key="10">
    <source>
        <dbReference type="ARBA" id="ARBA00023225"/>
    </source>
</evidence>
<keyword evidence="4" id="KW-0813">Transport</keyword>
<keyword evidence="11" id="KW-0282">Flagellum</keyword>
<protein>
    <recommendedName>
        <fullName evidence="3">Flagellar FliJ protein</fullName>
    </recommendedName>
</protein>
<dbReference type="GO" id="GO:0006935">
    <property type="term" value="P:chemotaxis"/>
    <property type="evidence" value="ECO:0007669"/>
    <property type="project" value="UniProtKB-KW"/>
</dbReference>
<accession>A0A0A7EEV0</accession>
<dbReference type="GO" id="GO:0015031">
    <property type="term" value="P:protein transport"/>
    <property type="evidence" value="ECO:0007669"/>
    <property type="project" value="UniProtKB-KW"/>
</dbReference>
<evidence type="ECO:0000256" key="5">
    <source>
        <dbReference type="ARBA" id="ARBA00022475"/>
    </source>
</evidence>
<gene>
    <name evidence="11" type="ORF">OM33_07835</name>
</gene>
<dbReference type="InterPro" id="IPR053716">
    <property type="entry name" value="Flag_assembly_chemotaxis_eff"/>
</dbReference>
<dbReference type="OrthoDB" id="7063004at2"/>
<evidence type="ECO:0000313" key="12">
    <source>
        <dbReference type="Proteomes" id="UP000030341"/>
    </source>
</evidence>
<evidence type="ECO:0000256" key="8">
    <source>
        <dbReference type="ARBA" id="ARBA00022927"/>
    </source>
</evidence>
<dbReference type="Proteomes" id="UP000030341">
    <property type="component" value="Chromosome 1"/>
</dbReference>
<keyword evidence="6" id="KW-0145">Chemotaxis</keyword>
<dbReference type="AlphaFoldDB" id="A0A0A7EEV0"/>
<proteinExistence type="inferred from homology"/>
<dbReference type="GO" id="GO:0044781">
    <property type="term" value="P:bacterial-type flagellum organization"/>
    <property type="evidence" value="ECO:0007669"/>
    <property type="project" value="UniProtKB-KW"/>
</dbReference>
<dbReference type="GO" id="GO:0071973">
    <property type="term" value="P:bacterial-type flagellum-dependent cell motility"/>
    <property type="evidence" value="ECO:0007669"/>
    <property type="project" value="InterPro"/>
</dbReference>
<evidence type="ECO:0000256" key="3">
    <source>
        <dbReference type="ARBA" id="ARBA00020392"/>
    </source>
</evidence>
<sequence>MARDQLALLIKLESDKEEKLRMDFIGAQQHLANLQRQLTGIETFRSDYLAQLQNRATEGVGGSYYNQFQQFIGKLDDALKQQLNAINTANKVLKQREELWLAQKAKLEAIEKLKQRKQLKQQAILAKAEQKQLDEFATNIFVRNRKTLA</sequence>
<evidence type="ECO:0000313" key="11">
    <source>
        <dbReference type="EMBL" id="AIY65073.1"/>
    </source>
</evidence>
<comment type="subcellular location">
    <subcellularLocation>
        <location evidence="1">Cell membrane</location>
        <topology evidence="1">Peripheral membrane protein</topology>
        <orientation evidence="1">Cytoplasmic side</orientation>
    </subcellularLocation>
</comment>
<evidence type="ECO:0000256" key="1">
    <source>
        <dbReference type="ARBA" id="ARBA00004413"/>
    </source>
</evidence>
<dbReference type="KEGG" id="pseo:OM33_07835"/>
<keyword evidence="12" id="KW-1185">Reference proteome</keyword>
<dbReference type="HOGENOM" id="CLU_119965_3_2_6"/>
<dbReference type="InterPro" id="IPR012823">
    <property type="entry name" value="Flagell_FliJ"/>
</dbReference>
<keyword evidence="9" id="KW-0472">Membrane</keyword>
<dbReference type="STRING" id="1348114.OM33_07835"/>
<evidence type="ECO:0000256" key="9">
    <source>
        <dbReference type="ARBA" id="ARBA00023136"/>
    </source>
</evidence>
<evidence type="ECO:0000256" key="4">
    <source>
        <dbReference type="ARBA" id="ARBA00022448"/>
    </source>
</evidence>
<name>A0A0A7EEV0_9GAMM</name>
<dbReference type="eggNOG" id="COG2882">
    <property type="taxonomic scope" value="Bacteria"/>
</dbReference>
<comment type="similarity">
    <text evidence="2">Belongs to the FliJ family.</text>
</comment>
<keyword evidence="11" id="KW-0966">Cell projection</keyword>
<reference evidence="11 12" key="1">
    <citation type="submission" date="2014-11" db="EMBL/GenBank/DDBJ databases">
        <title>Complete Genome Sequence of Pseudoalteromonas sp. Strain OCN003 Isolated from Kaneohe Bay, Oahu, Hawaii.</title>
        <authorList>
            <person name="Beurmann S."/>
            <person name="Videau P."/>
            <person name="Ushijima B."/>
            <person name="Smith A.M."/>
            <person name="Aeby G.S."/>
            <person name="Callahan S.M."/>
            <person name="Belcaid M."/>
        </authorList>
    </citation>
    <scope>NUCLEOTIDE SEQUENCE [LARGE SCALE GENOMIC DNA]</scope>
    <source>
        <strain evidence="11 12">OCN003</strain>
    </source>
</reference>
<dbReference type="GO" id="GO:0005886">
    <property type="term" value="C:plasma membrane"/>
    <property type="evidence" value="ECO:0007669"/>
    <property type="project" value="UniProtKB-SubCell"/>
</dbReference>
<dbReference type="EMBL" id="CP009888">
    <property type="protein sequence ID" value="AIY65073.1"/>
    <property type="molecule type" value="Genomic_DNA"/>
</dbReference>
<organism evidence="11 12">
    <name type="scientific">Pseudoalteromonas piratica</name>
    <dbReference type="NCBI Taxonomy" id="1348114"/>
    <lineage>
        <taxon>Bacteria</taxon>
        <taxon>Pseudomonadati</taxon>
        <taxon>Pseudomonadota</taxon>
        <taxon>Gammaproteobacteria</taxon>
        <taxon>Alteromonadales</taxon>
        <taxon>Pseudoalteromonadaceae</taxon>
        <taxon>Pseudoalteromonas</taxon>
    </lineage>
</organism>
<evidence type="ECO:0000256" key="6">
    <source>
        <dbReference type="ARBA" id="ARBA00022500"/>
    </source>
</evidence>
<keyword evidence="5" id="KW-1003">Cell membrane</keyword>
<evidence type="ECO:0000256" key="7">
    <source>
        <dbReference type="ARBA" id="ARBA00022795"/>
    </source>
</evidence>
<dbReference type="RefSeq" id="WP_038640621.1">
    <property type="nucleotide sequence ID" value="NZ_CP009888.1"/>
</dbReference>
<dbReference type="NCBIfam" id="TIGR02473">
    <property type="entry name" value="flagell_FliJ"/>
    <property type="match status" value="1"/>
</dbReference>
<evidence type="ECO:0000256" key="2">
    <source>
        <dbReference type="ARBA" id="ARBA00010004"/>
    </source>
</evidence>